<dbReference type="EMBL" id="BJXA01000016">
    <property type="protein sequence ID" value="GEM38457.1"/>
    <property type="molecule type" value="Genomic_DNA"/>
</dbReference>
<organism evidence="1 2">
    <name type="scientific">Nocardia ninae NBRC 108245</name>
    <dbReference type="NCBI Taxonomy" id="1210091"/>
    <lineage>
        <taxon>Bacteria</taxon>
        <taxon>Bacillati</taxon>
        <taxon>Actinomycetota</taxon>
        <taxon>Actinomycetes</taxon>
        <taxon>Mycobacteriales</taxon>
        <taxon>Nocardiaceae</taxon>
        <taxon>Nocardia</taxon>
    </lineage>
</organism>
<keyword evidence="2" id="KW-1185">Reference proteome</keyword>
<dbReference type="Proteomes" id="UP000321424">
    <property type="component" value="Unassembled WGS sequence"/>
</dbReference>
<gene>
    <name evidence="1" type="ORF">NN4_29760</name>
</gene>
<protein>
    <submittedName>
        <fullName evidence="1">Uncharacterized protein</fullName>
    </submittedName>
</protein>
<reference evidence="1 2" key="1">
    <citation type="submission" date="2019-07" db="EMBL/GenBank/DDBJ databases">
        <title>Whole genome shotgun sequence of Nocardia ninae NBRC 108245.</title>
        <authorList>
            <person name="Hosoyama A."/>
            <person name="Uohara A."/>
            <person name="Ohji S."/>
            <person name="Ichikawa N."/>
        </authorList>
    </citation>
    <scope>NUCLEOTIDE SEQUENCE [LARGE SCALE GENOMIC DNA]</scope>
    <source>
        <strain evidence="1 2">NBRC 108245</strain>
    </source>
</reference>
<dbReference type="AlphaFoldDB" id="A0A511ME86"/>
<evidence type="ECO:0000313" key="1">
    <source>
        <dbReference type="EMBL" id="GEM38457.1"/>
    </source>
</evidence>
<comment type="caution">
    <text evidence="1">The sequence shown here is derived from an EMBL/GenBank/DDBJ whole genome shotgun (WGS) entry which is preliminary data.</text>
</comment>
<evidence type="ECO:0000313" key="2">
    <source>
        <dbReference type="Proteomes" id="UP000321424"/>
    </source>
</evidence>
<proteinExistence type="predicted"/>
<sequence length="282" mass="31185">MKTATIFAMSSLQEIDQKKRLCAGVGLRSAAEDTWLVDSSTEAEFRKVVSSYYKLWKETLADDIAFLKDKHDRHPAVDLFTTLILNIRTANEHTNAISAIEVRDRWVRLVTDGVAESQWAVCGVALAESLAKALAELSEIASDIVTSAELRAEWRARESVSVPAVVTNVASDLGLKFPKNELDRRIRVVTTLWTREVRSDGRPPIERLESLAERELVNTFVSLPCSFRDILEELSIGGSLDAAPALRLAHSVNEIAELPGNAFVGLVAKVWTDLVDVRGSTR</sequence>
<name>A0A511ME86_9NOCA</name>
<accession>A0A511ME86</accession>